<evidence type="ECO:0000256" key="2">
    <source>
        <dbReference type="ARBA" id="ARBA00001089"/>
    </source>
</evidence>
<evidence type="ECO:0000256" key="1">
    <source>
        <dbReference type="ARBA" id="ARBA00001049"/>
    </source>
</evidence>
<dbReference type="Gene3D" id="3.60.20.40">
    <property type="match status" value="1"/>
</dbReference>
<dbReference type="PROSITE" id="PS51257">
    <property type="entry name" value="PROKAR_LIPOPROTEIN"/>
    <property type="match status" value="1"/>
</dbReference>
<dbReference type="AlphaFoldDB" id="H8FR70"/>
<dbReference type="PRINTS" id="PR01210">
    <property type="entry name" value="GGTRANSPTASE"/>
</dbReference>
<gene>
    <name evidence="5" type="ORF">PHAMO_210369</name>
</gene>
<dbReference type="PANTHER" id="PTHR11686">
    <property type="entry name" value="GAMMA GLUTAMYL TRANSPEPTIDASE"/>
    <property type="match status" value="1"/>
</dbReference>
<dbReference type="PANTHER" id="PTHR11686:SF9">
    <property type="entry name" value="RE13973P"/>
    <property type="match status" value="1"/>
</dbReference>
<comment type="caution">
    <text evidence="5">The sequence shown here is derived from an EMBL/GenBank/DDBJ whole genome shotgun (WGS) entry which is preliminary data.</text>
</comment>
<dbReference type="GO" id="GO:0005886">
    <property type="term" value="C:plasma membrane"/>
    <property type="evidence" value="ECO:0007669"/>
    <property type="project" value="TreeGrafter"/>
</dbReference>
<dbReference type="RefSeq" id="WP_002727477.1">
    <property type="nucleotide sequence ID" value="NZ_CAHP01000014.1"/>
</dbReference>
<accession>H8FR70</accession>
<comment type="catalytic activity">
    <reaction evidence="1">
        <text>an S-substituted glutathione + H2O = an S-substituted L-cysteinylglycine + L-glutamate</text>
        <dbReference type="Rhea" id="RHEA:59468"/>
        <dbReference type="ChEBI" id="CHEBI:15377"/>
        <dbReference type="ChEBI" id="CHEBI:29985"/>
        <dbReference type="ChEBI" id="CHEBI:90779"/>
        <dbReference type="ChEBI" id="CHEBI:143103"/>
        <dbReference type="EC" id="3.4.19.13"/>
    </reaction>
</comment>
<evidence type="ECO:0000313" key="5">
    <source>
        <dbReference type="EMBL" id="CCG40858.1"/>
    </source>
</evidence>
<name>H8FR70_MAGML</name>
<dbReference type="Pfam" id="PF01019">
    <property type="entry name" value="G_glu_transpept"/>
    <property type="match status" value="2"/>
</dbReference>
<evidence type="ECO:0000313" key="6">
    <source>
        <dbReference type="Proteomes" id="UP000004169"/>
    </source>
</evidence>
<evidence type="ECO:0000256" key="4">
    <source>
        <dbReference type="PIRSR" id="PIRSR600101-2"/>
    </source>
</evidence>
<reference evidence="5 6" key="1">
    <citation type="journal article" date="2012" name="J. Bacteriol.">
        <title>Draft Genome Sequence of the Purple Photosynthetic Bacterium Phaeospirillum molischianum DSM120, a Particularly Versatile Bacterium.</title>
        <authorList>
            <person name="Duquesne K."/>
            <person name="Prima V."/>
            <person name="Ji B."/>
            <person name="Rouy Z."/>
            <person name="Medigue C."/>
            <person name="Talla E."/>
            <person name="Sturgis J.N."/>
        </authorList>
    </citation>
    <scope>NUCLEOTIDE SEQUENCE [LARGE SCALE GENOMIC DNA]</scope>
    <source>
        <strain evidence="6">DSM120</strain>
    </source>
</reference>
<dbReference type="InterPro" id="IPR029055">
    <property type="entry name" value="Ntn_hydrolases_N"/>
</dbReference>
<sequence>MRVNKDHSSPVERLHAGRSRRIAALAVVLGLAACSESTPPIGTVGHVRGFAGLVAADEPRAAVVARDVLSAGGNAADAATALYYTLAVTLPSTASLGGGGSCIVHDAEKKTTEILEFPALPSTEAGQVTTAVPANPRGFYALHAKFGLMRFESLLAEPERLARLGTPVSRALASDLARVVPLLSRDPAARAIFFRPDGGILREGDILRQPELAAIIANLRRNTGDFYLGLMARDLVKSVTNAGGTLNLSDLRDFRPAWRDSLKIRVGNEIAHFAPPPSVGSTMTAELIGMVWPRWSNASEDERPHLLAEAQARAFADRPRWMQRNGWTTEAPGVLIAPEKLERLMADYTPDRHRSVSGASASPPDANASTSFAVLDGTGSAVVCGVGTGGVFGPGVVAPGTGIVLAAAPGPGAPPSVTTVMVVNPHTKRVHFAGASSGGATAPAALAETMLAALAGDQALAEAVARPRVVHLGTPDAAFVETGSYRLDPASLNRRGHQTGPVAMPSRVEALRCRDGMLQTPECEAATDPRGFGLATSVGKD</sequence>
<feature type="binding site" evidence="4">
    <location>
        <position position="439"/>
    </location>
    <ligand>
        <name>L-glutamate</name>
        <dbReference type="ChEBI" id="CHEBI:29985"/>
    </ligand>
</feature>
<dbReference type="eggNOG" id="COG0405">
    <property type="taxonomic scope" value="Bacteria"/>
</dbReference>
<evidence type="ECO:0000256" key="3">
    <source>
        <dbReference type="ARBA" id="ARBA00047417"/>
    </source>
</evidence>
<dbReference type="InterPro" id="IPR043137">
    <property type="entry name" value="GGT_ssub_C"/>
</dbReference>
<dbReference type="EMBL" id="CAHP01000014">
    <property type="protein sequence ID" value="CCG40858.1"/>
    <property type="molecule type" value="Genomic_DNA"/>
</dbReference>
<dbReference type="GO" id="GO:0103068">
    <property type="term" value="F:leukotriene C4 gamma-glutamyl transferase activity"/>
    <property type="evidence" value="ECO:0007669"/>
    <property type="project" value="UniProtKB-EC"/>
</dbReference>
<proteinExistence type="predicted"/>
<dbReference type="GO" id="GO:0006751">
    <property type="term" value="P:glutathione catabolic process"/>
    <property type="evidence" value="ECO:0007669"/>
    <property type="project" value="InterPro"/>
</dbReference>
<dbReference type="SUPFAM" id="SSF56235">
    <property type="entry name" value="N-terminal nucleophile aminohydrolases (Ntn hydrolases)"/>
    <property type="match status" value="1"/>
</dbReference>
<comment type="catalytic activity">
    <reaction evidence="3">
        <text>an N-terminal (5-L-glutamyl)-[peptide] + an alpha-amino acid = 5-L-glutamyl amino acid + an N-terminal L-alpha-aminoacyl-[peptide]</text>
        <dbReference type="Rhea" id="RHEA:23904"/>
        <dbReference type="Rhea" id="RHEA-COMP:9780"/>
        <dbReference type="Rhea" id="RHEA-COMP:9795"/>
        <dbReference type="ChEBI" id="CHEBI:77644"/>
        <dbReference type="ChEBI" id="CHEBI:78597"/>
        <dbReference type="ChEBI" id="CHEBI:78599"/>
        <dbReference type="ChEBI" id="CHEBI:78608"/>
        <dbReference type="EC" id="2.3.2.2"/>
    </reaction>
</comment>
<dbReference type="OrthoDB" id="9781342at2"/>
<keyword evidence="6" id="KW-1185">Reference proteome</keyword>
<dbReference type="InterPro" id="IPR000101">
    <property type="entry name" value="GGT_peptidase"/>
</dbReference>
<dbReference type="Proteomes" id="UP000004169">
    <property type="component" value="Unassembled WGS sequence"/>
</dbReference>
<dbReference type="GO" id="GO:0036374">
    <property type="term" value="F:glutathione hydrolase activity"/>
    <property type="evidence" value="ECO:0007669"/>
    <property type="project" value="UniProtKB-EC"/>
</dbReference>
<keyword evidence="5" id="KW-0808">Transferase</keyword>
<organism evidence="5 6">
    <name type="scientific">Magnetospirillum molischianum DSM 120</name>
    <dbReference type="NCBI Taxonomy" id="1150626"/>
    <lineage>
        <taxon>Bacteria</taxon>
        <taxon>Pseudomonadati</taxon>
        <taxon>Pseudomonadota</taxon>
        <taxon>Alphaproteobacteria</taxon>
        <taxon>Rhodospirillales</taxon>
        <taxon>Rhodospirillaceae</taxon>
        <taxon>Magnetospirillum</taxon>
    </lineage>
</organism>
<dbReference type="STRING" id="1150626.PHAMO_210369"/>
<comment type="catalytic activity">
    <reaction evidence="2">
        <text>glutathione + H2O = L-cysteinylglycine + L-glutamate</text>
        <dbReference type="Rhea" id="RHEA:28807"/>
        <dbReference type="ChEBI" id="CHEBI:15377"/>
        <dbReference type="ChEBI" id="CHEBI:29985"/>
        <dbReference type="ChEBI" id="CHEBI:57925"/>
        <dbReference type="ChEBI" id="CHEBI:61694"/>
        <dbReference type="EC" id="3.4.19.13"/>
    </reaction>
</comment>
<protein>
    <submittedName>
        <fullName evidence="5">Gamma-glutamyltransferase</fullName>
    </submittedName>
</protein>